<comment type="caution">
    <text evidence="1">The sequence shown here is derived from an EMBL/GenBank/DDBJ whole genome shotgun (WGS) entry which is preliminary data.</text>
</comment>
<gene>
    <name evidence="1" type="ORF">SPMU_06590</name>
</gene>
<protein>
    <submittedName>
        <fullName evidence="1">Uncharacterized protein</fullName>
    </submittedName>
</protein>
<dbReference type="EMBL" id="NBBJ01000001">
    <property type="protein sequence ID" value="OWK32336.1"/>
    <property type="molecule type" value="Genomic_DNA"/>
</dbReference>
<dbReference type="AlphaFoldDB" id="A0A245ZRH3"/>
<name>A0A245ZRH3_9SPHN</name>
<keyword evidence="2" id="KW-1185">Reference proteome</keyword>
<accession>A0A245ZRH3</accession>
<proteinExistence type="predicted"/>
<evidence type="ECO:0000313" key="1">
    <source>
        <dbReference type="EMBL" id="OWK32336.1"/>
    </source>
</evidence>
<sequence>MSRFLSQQTRRITRMWQAAADSLAVGSPVEIEVGVIGYYTTVFRACMWTSALTRQSLSYWWSIDAVERATGFEYEDLTAEEDAALPIVRELIGPTIAIQQNRWMIAGALGLVCDGRPIDLPSGELMIGRTLLAMLDAKNIDVRRAGTLLKFDDDDRPVGDELPKFMIGVRFNDRPIFVRQEGIGHPVI</sequence>
<dbReference type="RefSeq" id="WP_140418395.1">
    <property type="nucleotide sequence ID" value="NZ_NBBJ01000001.1"/>
</dbReference>
<organism evidence="1 2">
    <name type="scientific">Sphingomonas mucosissima</name>
    <dbReference type="NCBI Taxonomy" id="370959"/>
    <lineage>
        <taxon>Bacteria</taxon>
        <taxon>Pseudomonadati</taxon>
        <taxon>Pseudomonadota</taxon>
        <taxon>Alphaproteobacteria</taxon>
        <taxon>Sphingomonadales</taxon>
        <taxon>Sphingomonadaceae</taxon>
        <taxon>Sphingomonas</taxon>
    </lineage>
</organism>
<evidence type="ECO:0000313" key="2">
    <source>
        <dbReference type="Proteomes" id="UP000197783"/>
    </source>
</evidence>
<reference evidence="1 2" key="1">
    <citation type="submission" date="2017-03" db="EMBL/GenBank/DDBJ databases">
        <title>Genome sequence of Sphingomonas mucosissima DSM 17494.</title>
        <authorList>
            <person name="Poehlein A."/>
            <person name="Wuebbeler J.H."/>
            <person name="Steinbuechel A."/>
            <person name="Daniel R."/>
        </authorList>
    </citation>
    <scope>NUCLEOTIDE SEQUENCE [LARGE SCALE GENOMIC DNA]</scope>
    <source>
        <strain evidence="1 2">DSM 17494</strain>
    </source>
</reference>
<dbReference type="Proteomes" id="UP000197783">
    <property type="component" value="Unassembled WGS sequence"/>
</dbReference>